<dbReference type="EMBL" id="LR031569">
    <property type="protein sequence ID" value="VDC68902.1"/>
    <property type="molecule type" value="Genomic_DNA"/>
</dbReference>
<feature type="compositionally biased region" description="Polar residues" evidence="1">
    <location>
        <begin position="100"/>
        <end position="119"/>
    </location>
</feature>
<evidence type="ECO:0000313" key="2">
    <source>
        <dbReference type="EMBL" id="VDC68902.1"/>
    </source>
</evidence>
<feature type="compositionally biased region" description="Low complexity" evidence="1">
    <location>
        <begin position="80"/>
        <end position="99"/>
    </location>
</feature>
<name>A0A3P5YMI2_BRACM</name>
<organism evidence="2">
    <name type="scientific">Brassica campestris</name>
    <name type="common">Field mustard</name>
    <dbReference type="NCBI Taxonomy" id="3711"/>
    <lineage>
        <taxon>Eukaryota</taxon>
        <taxon>Viridiplantae</taxon>
        <taxon>Streptophyta</taxon>
        <taxon>Embryophyta</taxon>
        <taxon>Tracheophyta</taxon>
        <taxon>Spermatophyta</taxon>
        <taxon>Magnoliopsida</taxon>
        <taxon>eudicotyledons</taxon>
        <taxon>Gunneridae</taxon>
        <taxon>Pentapetalae</taxon>
        <taxon>rosids</taxon>
        <taxon>malvids</taxon>
        <taxon>Brassicales</taxon>
        <taxon>Brassicaceae</taxon>
        <taxon>Brassiceae</taxon>
        <taxon>Brassica</taxon>
    </lineage>
</organism>
<evidence type="ECO:0000256" key="1">
    <source>
        <dbReference type="SAM" id="MobiDB-lite"/>
    </source>
</evidence>
<accession>A0A3P5YMI2</accession>
<feature type="region of interest" description="Disordered" evidence="1">
    <location>
        <begin position="66"/>
        <end position="119"/>
    </location>
</feature>
<protein>
    <submittedName>
        <fullName evidence="2">Uncharacterized protein</fullName>
    </submittedName>
</protein>
<reference evidence="2" key="1">
    <citation type="submission" date="2018-11" db="EMBL/GenBank/DDBJ databases">
        <authorList>
            <consortium name="Genoscope - CEA"/>
            <person name="William W."/>
        </authorList>
    </citation>
    <scope>NUCLEOTIDE SEQUENCE</scope>
</reference>
<dbReference type="AlphaFoldDB" id="A0A3P5YMI2"/>
<gene>
    <name evidence="2" type="ORF">BRAA06T27442Z</name>
</gene>
<proteinExistence type="predicted"/>
<sequence length="220" mass="25180">MLEVLQEVIEEDNHSRLQYKTPLMDIKNFNDKVYNSYAQYFIDIARSNDEDKLQLLEAMTGVSRNNEDVPKQLGSGQLFGSPHSGGLSSGSPSSVGNCSRGNNFQNLGAPPTTQQWGTPPNVQHWEHHQNMRLWEHHQMFNIGGHHQTLNHGVYLQMVQVGTHLQMLNNGVRHHILNNGTFHRIFIMVSNHQMFSKPALPEQHQQMFTTDLQLEIKVEVH</sequence>